<gene>
    <name evidence="3" type="ORF">LUZ62_079820</name>
</gene>
<comment type="caution">
    <text evidence="3">The sequence shown here is derived from an EMBL/GenBank/DDBJ whole genome shotgun (WGS) entry which is preliminary data.</text>
</comment>
<name>A0AAV8BQF8_9POAL</name>
<evidence type="ECO:0000313" key="3">
    <source>
        <dbReference type="EMBL" id="KAJ4745415.1"/>
    </source>
</evidence>
<feature type="domain" description="Essential protein Yae1 N-terminal" evidence="2">
    <location>
        <begin position="99"/>
        <end position="137"/>
    </location>
</feature>
<dbReference type="PANTHER" id="PTHR28532:SF1">
    <property type="entry name" value="ORAL CANCER OVEREXPRESSED 1"/>
    <property type="match status" value="1"/>
</dbReference>
<dbReference type="InterPro" id="IPR019191">
    <property type="entry name" value="Essential_protein_Yae1_N"/>
</dbReference>
<dbReference type="Proteomes" id="UP001140206">
    <property type="component" value="Chromosome 5"/>
</dbReference>
<evidence type="ECO:0000313" key="4">
    <source>
        <dbReference type="Proteomes" id="UP001140206"/>
    </source>
</evidence>
<keyword evidence="4" id="KW-1185">Reference proteome</keyword>
<evidence type="ECO:0000259" key="2">
    <source>
        <dbReference type="Pfam" id="PF09811"/>
    </source>
</evidence>
<protein>
    <submittedName>
        <fullName evidence="3">Oral cancer overexpressed protein 1</fullName>
    </submittedName>
</protein>
<dbReference type="InterPro" id="IPR052436">
    <property type="entry name" value="LTO1_adapter"/>
</dbReference>
<evidence type="ECO:0000256" key="1">
    <source>
        <dbReference type="ARBA" id="ARBA00038090"/>
    </source>
</evidence>
<proteinExistence type="inferred from homology"/>
<dbReference type="AlphaFoldDB" id="A0AAV8BQF8"/>
<accession>A0AAV8BQF8</accession>
<organism evidence="3 4">
    <name type="scientific">Rhynchospora pubera</name>
    <dbReference type="NCBI Taxonomy" id="906938"/>
    <lineage>
        <taxon>Eukaryota</taxon>
        <taxon>Viridiplantae</taxon>
        <taxon>Streptophyta</taxon>
        <taxon>Embryophyta</taxon>
        <taxon>Tracheophyta</taxon>
        <taxon>Spermatophyta</taxon>
        <taxon>Magnoliopsida</taxon>
        <taxon>Liliopsida</taxon>
        <taxon>Poales</taxon>
        <taxon>Cyperaceae</taxon>
        <taxon>Cyperoideae</taxon>
        <taxon>Rhynchosporeae</taxon>
        <taxon>Rhynchospora</taxon>
    </lineage>
</organism>
<reference evidence="3" key="1">
    <citation type="submission" date="2022-08" db="EMBL/GenBank/DDBJ databases">
        <authorList>
            <person name="Marques A."/>
        </authorList>
    </citation>
    <scope>NUCLEOTIDE SEQUENCE</scope>
    <source>
        <strain evidence="3">RhyPub2mFocal</strain>
        <tissue evidence="3">Leaves</tissue>
    </source>
</reference>
<sequence length="217" mass="24640">MYPLFFLSERLRTIYTVHRLSCWYDQIQGPFRFTALAPFLAVSLATSLNSGLISSLILGEHIYLDIGSNRNSTMDPKSNILNDFLEESVLLDESQYQEGFKDGYQDGLVSGKEEGREVGLNAGFQVGEELGFYQGCIDVWNSAMQIDPDAFTSRVRKNIAQLKTLIDGFPLLEPENENVQEMMDNIRLKFRVVCANLRVRLEYEGQPSSLNKDSEDM</sequence>
<dbReference type="EMBL" id="JAMFTS010000005">
    <property type="protein sequence ID" value="KAJ4745415.1"/>
    <property type="molecule type" value="Genomic_DNA"/>
</dbReference>
<comment type="similarity">
    <text evidence="1">Belongs to the LTO1 family.</text>
</comment>
<dbReference type="PANTHER" id="PTHR28532">
    <property type="entry name" value="GEO13458P1"/>
    <property type="match status" value="1"/>
</dbReference>
<dbReference type="Pfam" id="PF09811">
    <property type="entry name" value="Yae1_N"/>
    <property type="match status" value="1"/>
</dbReference>